<feature type="binding site" evidence="8">
    <location>
        <position position="241"/>
    </location>
    <ligand>
        <name>Mg(2+)</name>
        <dbReference type="ChEBI" id="CHEBI:18420"/>
    </ligand>
</feature>
<dbReference type="Pfam" id="PF00408">
    <property type="entry name" value="PGM_PMM_IV"/>
    <property type="match status" value="1"/>
</dbReference>
<dbReference type="HAMAP" id="MF_01554_B">
    <property type="entry name" value="GlmM_B"/>
    <property type="match status" value="1"/>
</dbReference>
<comment type="cofactor">
    <cofactor evidence="8">
        <name>Mg(2+)</name>
        <dbReference type="ChEBI" id="CHEBI:18420"/>
    </cofactor>
    <text evidence="8">Binds 1 Mg(2+) ion per subunit.</text>
</comment>
<dbReference type="GO" id="GO:0004615">
    <property type="term" value="F:phosphomannomutase activity"/>
    <property type="evidence" value="ECO:0007669"/>
    <property type="project" value="TreeGrafter"/>
</dbReference>
<feature type="binding site" evidence="8">
    <location>
        <position position="243"/>
    </location>
    <ligand>
        <name>Mg(2+)</name>
        <dbReference type="ChEBI" id="CHEBI:18420"/>
    </ligand>
</feature>
<dbReference type="SUPFAM" id="SSF53738">
    <property type="entry name" value="Phosphoglucomutase, first 3 domains"/>
    <property type="match status" value="3"/>
</dbReference>
<keyword evidence="16" id="KW-1185">Reference proteome</keyword>
<dbReference type="Gene3D" id="3.40.120.10">
    <property type="entry name" value="Alpha-D-Glucose-1,6-Bisphosphate, subunit A, domain 3"/>
    <property type="match status" value="3"/>
</dbReference>
<feature type="binding site" evidence="8">
    <location>
        <position position="245"/>
    </location>
    <ligand>
        <name>Mg(2+)</name>
        <dbReference type="ChEBI" id="CHEBI:18420"/>
    </ligand>
</feature>
<dbReference type="InterPro" id="IPR005843">
    <property type="entry name" value="A-D-PHexomutase_C"/>
</dbReference>
<protein>
    <recommendedName>
        <fullName evidence="7 8">Phosphoglucosamine mutase</fullName>
        <ecNumber evidence="6 8">5.4.2.10</ecNumber>
    </recommendedName>
</protein>
<dbReference type="EC" id="5.4.2.10" evidence="6 8"/>
<dbReference type="InterPro" id="IPR005844">
    <property type="entry name" value="A-D-PHexomutase_a/b/a-I"/>
</dbReference>
<dbReference type="InterPro" id="IPR005846">
    <property type="entry name" value="A-D-PHexomutase_a/b/a-III"/>
</dbReference>
<dbReference type="GO" id="GO:0005975">
    <property type="term" value="P:carbohydrate metabolic process"/>
    <property type="evidence" value="ECO:0007669"/>
    <property type="project" value="InterPro"/>
</dbReference>
<dbReference type="InterPro" id="IPR016066">
    <property type="entry name" value="A-D-PHexomutase_CS"/>
</dbReference>
<proteinExistence type="inferred from homology"/>
<evidence type="ECO:0000256" key="4">
    <source>
        <dbReference type="ARBA" id="ARBA00022842"/>
    </source>
</evidence>
<sequence length="449" mass="47074">MTKRYFGTDGIRGTVGEAPITADFMLKLGWATGRVLARESGRARVLIGKDTRISGYMFESALEAGLSAAGVDVILLGPMPTPGIAYLTRTFRADAGIVISASHNPFADNGIKFFSAAGTKLDDALEARIEAMLDEPLTTVAPDALGKARRVDDAAGRYIEFCKSTIPDRVDLHGLKMVVDCAHGATYHIAPNVFRELGAEVGVIGGAPDGLNINREVGSTHPAALRAAVIQQGADLGVAFDGDGDRVLMVDADGREIDGDDILYLIARDRHGRGDLGGGVVGTLMSNFGLAAALETLGIPFERARVGDRYVMERLAANGWQLGGESSGHIVCGHVQTTGDGIVSALQVLSIMVREGASLGKLLAGLEKAPQMLVNVRLTPGADAKALMEAPALKSAVAAVEAELGDQGRVLLRPSGTEPLIRVMVEGRPHLDVDGLARRLAGDVEGLLS</sequence>
<keyword evidence="3 8" id="KW-0479">Metal-binding</keyword>
<dbReference type="GO" id="GO:0009252">
    <property type="term" value="P:peptidoglycan biosynthetic process"/>
    <property type="evidence" value="ECO:0007669"/>
    <property type="project" value="UniProtKB-ARBA"/>
</dbReference>
<dbReference type="NCBIfam" id="NF008139">
    <property type="entry name" value="PRK10887.1"/>
    <property type="match status" value="1"/>
</dbReference>
<dbReference type="FunFam" id="3.40.120.10:FF:000001">
    <property type="entry name" value="Phosphoglucosamine mutase"/>
    <property type="match status" value="1"/>
</dbReference>
<dbReference type="Pfam" id="PF02878">
    <property type="entry name" value="PGM_PMM_I"/>
    <property type="match status" value="1"/>
</dbReference>
<organism evidence="15 16">
    <name type="scientific">Halomonas beimenensis</name>
    <dbReference type="NCBI Taxonomy" id="475662"/>
    <lineage>
        <taxon>Bacteria</taxon>
        <taxon>Pseudomonadati</taxon>
        <taxon>Pseudomonadota</taxon>
        <taxon>Gammaproteobacteria</taxon>
        <taxon>Oceanospirillales</taxon>
        <taxon>Halomonadaceae</taxon>
        <taxon>Halomonas</taxon>
    </lineage>
</organism>
<dbReference type="InterPro" id="IPR005841">
    <property type="entry name" value="Alpha-D-phosphohexomutase_SF"/>
</dbReference>
<dbReference type="GO" id="GO:0008966">
    <property type="term" value="F:phosphoglucosamine mutase activity"/>
    <property type="evidence" value="ECO:0007669"/>
    <property type="project" value="UniProtKB-UniRule"/>
</dbReference>
<keyword evidence="2 8" id="KW-0597">Phosphoprotein</keyword>
<comment type="similarity">
    <text evidence="1 8 9">Belongs to the phosphohexose mutase family.</text>
</comment>
<dbReference type="Pfam" id="PF02879">
    <property type="entry name" value="PGM_PMM_II"/>
    <property type="match status" value="1"/>
</dbReference>
<dbReference type="PRINTS" id="PR00509">
    <property type="entry name" value="PGMPMM"/>
</dbReference>
<dbReference type="InterPro" id="IPR036900">
    <property type="entry name" value="A-D-PHexomutase_C_sf"/>
</dbReference>
<evidence type="ECO:0000256" key="5">
    <source>
        <dbReference type="ARBA" id="ARBA00023235"/>
    </source>
</evidence>
<evidence type="ECO:0000256" key="8">
    <source>
        <dbReference type="HAMAP-Rule" id="MF_01554"/>
    </source>
</evidence>
<dbReference type="AlphaFoldDB" id="A0A291P2P9"/>
<evidence type="ECO:0000256" key="10">
    <source>
        <dbReference type="RuleBase" id="RU004327"/>
    </source>
</evidence>
<dbReference type="Proteomes" id="UP000219993">
    <property type="component" value="Chromosome"/>
</dbReference>
<dbReference type="KEGG" id="hbe:BEI_0179"/>
<dbReference type="CDD" id="cd05802">
    <property type="entry name" value="GlmM"/>
    <property type="match status" value="1"/>
</dbReference>
<feature type="domain" description="Alpha-D-phosphohexomutase alpha/beta/alpha" evidence="13">
    <location>
        <begin position="157"/>
        <end position="254"/>
    </location>
</feature>
<comment type="function">
    <text evidence="8 10">Catalyzes the conversion of glucosamine-6-phosphate to glucosamine-1-phosphate.</text>
</comment>
<dbReference type="PANTHER" id="PTHR42946">
    <property type="entry name" value="PHOSPHOHEXOSE MUTASE"/>
    <property type="match status" value="1"/>
</dbReference>
<dbReference type="GO" id="GO:0005829">
    <property type="term" value="C:cytosol"/>
    <property type="evidence" value="ECO:0007669"/>
    <property type="project" value="TreeGrafter"/>
</dbReference>
<dbReference type="InterPro" id="IPR050060">
    <property type="entry name" value="Phosphoglucosamine_mutase"/>
</dbReference>
<keyword evidence="4 8" id="KW-0460">Magnesium</keyword>
<accession>A0A291P2P9</accession>
<feature type="modified residue" description="Phosphoserine" evidence="8">
    <location>
        <position position="102"/>
    </location>
</feature>
<reference evidence="15 16" key="1">
    <citation type="journal article" date="2017" name="Sci. Rep.">
        <title>Revealing the Saline Adaptation Strategies of the Halophilic Bacterium Halomonas beimenensis through High-throughput Omics and Transposon Mutagenesis Approaches.</title>
        <authorList>
            <person name="Chen Y.H."/>
            <person name="Lin S.S."/>
            <person name="Shyu Y.T."/>
        </authorList>
    </citation>
    <scope>NUCLEOTIDE SEQUENCE [LARGE SCALE GENOMIC DNA]</scope>
    <source>
        <strain evidence="15 16">NTU-111</strain>
    </source>
</reference>
<dbReference type="InterPro" id="IPR006352">
    <property type="entry name" value="GlmM_bact"/>
</dbReference>
<comment type="catalytic activity">
    <reaction evidence="8 10">
        <text>alpha-D-glucosamine 1-phosphate = D-glucosamine 6-phosphate</text>
        <dbReference type="Rhea" id="RHEA:23424"/>
        <dbReference type="ChEBI" id="CHEBI:58516"/>
        <dbReference type="ChEBI" id="CHEBI:58725"/>
        <dbReference type="EC" id="5.4.2.10"/>
    </reaction>
</comment>
<comment type="PTM">
    <text evidence="8">Activated by phosphorylation.</text>
</comment>
<dbReference type="NCBIfam" id="TIGR01455">
    <property type="entry name" value="glmM"/>
    <property type="match status" value="1"/>
</dbReference>
<dbReference type="EMBL" id="CP021435">
    <property type="protein sequence ID" value="ATJ81166.1"/>
    <property type="molecule type" value="Genomic_DNA"/>
</dbReference>
<feature type="active site" description="Phosphoserine intermediate" evidence="8">
    <location>
        <position position="102"/>
    </location>
</feature>
<dbReference type="FunFam" id="3.40.120.10:FF:000003">
    <property type="entry name" value="Phosphoglucosamine mutase"/>
    <property type="match status" value="1"/>
</dbReference>
<evidence type="ECO:0000259" key="13">
    <source>
        <dbReference type="Pfam" id="PF02879"/>
    </source>
</evidence>
<feature type="domain" description="Alpha-D-phosphohexomutase alpha/beta/alpha" evidence="12">
    <location>
        <begin position="4"/>
        <end position="135"/>
    </location>
</feature>
<dbReference type="Gene3D" id="3.30.310.50">
    <property type="entry name" value="Alpha-D-phosphohexomutase, C-terminal domain"/>
    <property type="match status" value="1"/>
</dbReference>
<dbReference type="InterPro" id="IPR005845">
    <property type="entry name" value="A-D-PHexomutase_a/b/a-II"/>
</dbReference>
<evidence type="ECO:0000313" key="16">
    <source>
        <dbReference type="Proteomes" id="UP000219993"/>
    </source>
</evidence>
<evidence type="ECO:0000256" key="3">
    <source>
        <dbReference type="ARBA" id="ARBA00022723"/>
    </source>
</evidence>
<evidence type="ECO:0000256" key="6">
    <source>
        <dbReference type="ARBA" id="ARBA00066330"/>
    </source>
</evidence>
<dbReference type="SUPFAM" id="SSF55957">
    <property type="entry name" value="Phosphoglucomutase, C-terminal domain"/>
    <property type="match status" value="1"/>
</dbReference>
<evidence type="ECO:0000256" key="1">
    <source>
        <dbReference type="ARBA" id="ARBA00010231"/>
    </source>
</evidence>
<feature type="binding site" description="via phosphate group" evidence="8">
    <location>
        <position position="102"/>
    </location>
    <ligand>
        <name>Mg(2+)</name>
        <dbReference type="ChEBI" id="CHEBI:18420"/>
    </ligand>
</feature>
<evidence type="ECO:0000256" key="2">
    <source>
        <dbReference type="ARBA" id="ARBA00022553"/>
    </source>
</evidence>
<dbReference type="GO" id="GO:0006048">
    <property type="term" value="P:UDP-N-acetylglucosamine biosynthetic process"/>
    <property type="evidence" value="ECO:0007669"/>
    <property type="project" value="TreeGrafter"/>
</dbReference>
<dbReference type="Pfam" id="PF02880">
    <property type="entry name" value="PGM_PMM_III"/>
    <property type="match status" value="1"/>
</dbReference>
<dbReference type="FunFam" id="3.30.310.50:FF:000001">
    <property type="entry name" value="Phosphoglucosamine mutase"/>
    <property type="match status" value="1"/>
</dbReference>
<name>A0A291P2P9_9GAMM</name>
<dbReference type="FunFam" id="3.40.120.10:FF:000002">
    <property type="entry name" value="Phosphoglucosamine mutase"/>
    <property type="match status" value="1"/>
</dbReference>
<dbReference type="RefSeq" id="WP_097787743.1">
    <property type="nucleotide sequence ID" value="NZ_BAAADT010000036.1"/>
</dbReference>
<evidence type="ECO:0000256" key="7">
    <source>
        <dbReference type="ARBA" id="ARBA00068193"/>
    </source>
</evidence>
<evidence type="ECO:0000313" key="15">
    <source>
        <dbReference type="EMBL" id="ATJ81166.1"/>
    </source>
</evidence>
<dbReference type="InterPro" id="IPR016055">
    <property type="entry name" value="A-D-PHexomutase_a/b/a-I/II/III"/>
</dbReference>
<evidence type="ECO:0000259" key="12">
    <source>
        <dbReference type="Pfam" id="PF02878"/>
    </source>
</evidence>
<dbReference type="GO" id="GO:0000287">
    <property type="term" value="F:magnesium ion binding"/>
    <property type="evidence" value="ECO:0007669"/>
    <property type="project" value="UniProtKB-UniRule"/>
</dbReference>
<evidence type="ECO:0000259" key="14">
    <source>
        <dbReference type="Pfam" id="PF02880"/>
    </source>
</evidence>
<keyword evidence="5 8" id="KW-0413">Isomerase</keyword>
<feature type="domain" description="Alpha-D-phosphohexomutase alpha/beta/alpha" evidence="14">
    <location>
        <begin position="258"/>
        <end position="365"/>
    </location>
</feature>
<feature type="domain" description="Alpha-D-phosphohexomutase C-terminal" evidence="11">
    <location>
        <begin position="373"/>
        <end position="440"/>
    </location>
</feature>
<gene>
    <name evidence="8 15" type="primary">glmM</name>
    <name evidence="15" type="ORF">BEI_0179</name>
</gene>
<dbReference type="PANTHER" id="PTHR42946:SF1">
    <property type="entry name" value="PHOSPHOGLUCOMUTASE (ALPHA-D-GLUCOSE-1,6-BISPHOSPHATE-DEPENDENT)"/>
    <property type="match status" value="1"/>
</dbReference>
<dbReference type="PROSITE" id="PS00710">
    <property type="entry name" value="PGM_PMM"/>
    <property type="match status" value="1"/>
</dbReference>
<evidence type="ECO:0000256" key="9">
    <source>
        <dbReference type="RuleBase" id="RU004326"/>
    </source>
</evidence>
<evidence type="ECO:0000259" key="11">
    <source>
        <dbReference type="Pfam" id="PF00408"/>
    </source>
</evidence>
<dbReference type="OrthoDB" id="9803322at2"/>